<dbReference type="InterPro" id="IPR002813">
    <property type="entry name" value="Arg_biosynth_ArgJ"/>
</dbReference>
<dbReference type="GO" id="GO:0004042">
    <property type="term" value="F:L-glutamate N-acetyltransferase activity"/>
    <property type="evidence" value="ECO:0007669"/>
    <property type="project" value="UniProtKB-UniRule"/>
</dbReference>
<keyword evidence="5 9" id="KW-0808">Transferase</keyword>
<dbReference type="EC" id="2.3.1.35" evidence="9"/>
<feature type="active site" description="Nucleophile" evidence="9">
    <location>
        <position position="193"/>
    </location>
</feature>
<feature type="chain" id="PRO_5042653223" description="Arginine biosynthesis bifunctional protein ArgJ beta chain" evidence="9">
    <location>
        <begin position="193"/>
        <end position="408"/>
    </location>
</feature>
<evidence type="ECO:0000256" key="4">
    <source>
        <dbReference type="ARBA" id="ARBA00022605"/>
    </source>
</evidence>
<feature type="site" description="Involved in the stabilization of negative charge on the oxyanion by the formation of the oxyanion hole" evidence="9">
    <location>
        <position position="119"/>
    </location>
</feature>
<dbReference type="FunFam" id="3.60.70.12:FF:000001">
    <property type="entry name" value="Arginine biosynthesis bifunctional protein ArgJ, chloroplastic"/>
    <property type="match status" value="1"/>
</dbReference>
<keyword evidence="3 9" id="KW-0055">Arginine biosynthesis</keyword>
<dbReference type="Gene3D" id="3.60.70.12">
    <property type="entry name" value="L-amino peptidase D-ALA esterase/amidase"/>
    <property type="match status" value="1"/>
</dbReference>
<dbReference type="InterPro" id="IPR042195">
    <property type="entry name" value="ArgJ_beta_C"/>
</dbReference>
<dbReference type="AlphaFoldDB" id="A0AAN1T115"/>
<dbReference type="HAMAP" id="MF_01106">
    <property type="entry name" value="ArgJ"/>
    <property type="match status" value="1"/>
</dbReference>
<comment type="function">
    <text evidence="9">Catalyzes two activities which are involved in the cyclic version of arginine biosynthesis: the synthesis of N-acetylglutamate from glutamate and acetyl-CoA as the acetyl donor, and of ornithine by transacetylation between N(2)-acetylornithine and glutamate.</text>
</comment>
<proteinExistence type="inferred from homology"/>
<dbReference type="Gene3D" id="3.10.20.340">
    <property type="entry name" value="ArgJ beta chain, C-terminal domain"/>
    <property type="match status" value="1"/>
</dbReference>
<dbReference type="PANTHER" id="PTHR23100">
    <property type="entry name" value="ARGININE BIOSYNTHESIS BIFUNCTIONAL PROTEIN ARGJ"/>
    <property type="match status" value="1"/>
</dbReference>
<dbReference type="SUPFAM" id="SSF56266">
    <property type="entry name" value="DmpA/ArgJ-like"/>
    <property type="match status" value="1"/>
</dbReference>
<dbReference type="NCBIfam" id="TIGR00120">
    <property type="entry name" value="ArgJ"/>
    <property type="match status" value="1"/>
</dbReference>
<keyword evidence="4 9" id="KW-0028">Amino-acid biosynthesis</keyword>
<dbReference type="CDD" id="cd02152">
    <property type="entry name" value="OAT"/>
    <property type="match status" value="1"/>
</dbReference>
<dbReference type="Gene3D" id="3.30.2330.10">
    <property type="entry name" value="arginine biosynthesis bifunctional protein suprefamily"/>
    <property type="match status" value="1"/>
</dbReference>
<comment type="pathway">
    <text evidence="9">Amino-acid biosynthesis; L-arginine biosynthesis; L-ornithine and N-acetyl-L-glutamate from L-glutamate and N(2)-acetyl-L-ornithine (cyclic): step 1/1.</text>
</comment>
<evidence type="ECO:0000256" key="3">
    <source>
        <dbReference type="ARBA" id="ARBA00022571"/>
    </source>
</evidence>
<feature type="site" description="Involved in the stabilization of negative charge on the oxyanion by the formation of the oxyanion hole" evidence="9">
    <location>
        <position position="120"/>
    </location>
</feature>
<dbReference type="GO" id="GO:0005737">
    <property type="term" value="C:cytoplasm"/>
    <property type="evidence" value="ECO:0007669"/>
    <property type="project" value="UniProtKB-SubCell"/>
</dbReference>
<comment type="subunit">
    <text evidence="2 9">Heterotetramer of two alpha and two beta chains.</text>
</comment>
<dbReference type="InterPro" id="IPR016117">
    <property type="entry name" value="ArgJ-like_dom_sf"/>
</dbReference>
<comment type="subcellular location">
    <subcellularLocation>
        <location evidence="9">Cytoplasm</location>
    </subcellularLocation>
</comment>
<dbReference type="GO" id="GO:0004358">
    <property type="term" value="F:L-glutamate N-acetyltransferase activity, acting on acetyl-L-ornithine as donor"/>
    <property type="evidence" value="ECO:0007669"/>
    <property type="project" value="UniProtKB-UniRule"/>
</dbReference>
<dbReference type="FunFam" id="3.10.20.340:FF:000001">
    <property type="entry name" value="Arginine biosynthesis bifunctional protein ArgJ, chloroplastic"/>
    <property type="match status" value="1"/>
</dbReference>
<dbReference type="GO" id="GO:0006526">
    <property type="term" value="P:L-arginine biosynthetic process"/>
    <property type="evidence" value="ECO:0007669"/>
    <property type="project" value="UniProtKB-UniRule"/>
</dbReference>
<evidence type="ECO:0000256" key="8">
    <source>
        <dbReference type="ARBA" id="ARBA00049439"/>
    </source>
</evidence>
<keyword evidence="6 9" id="KW-0068">Autocatalytic cleavage</keyword>
<evidence type="ECO:0000256" key="5">
    <source>
        <dbReference type="ARBA" id="ARBA00022679"/>
    </source>
</evidence>
<organism evidence="10 11">
    <name type="scientific">Ferrigenium kumadai</name>
    <dbReference type="NCBI Taxonomy" id="1682490"/>
    <lineage>
        <taxon>Bacteria</taxon>
        <taxon>Pseudomonadati</taxon>
        <taxon>Pseudomonadota</taxon>
        <taxon>Betaproteobacteria</taxon>
        <taxon>Nitrosomonadales</taxon>
        <taxon>Gallionellaceae</taxon>
        <taxon>Ferrigenium</taxon>
    </lineage>
</organism>
<name>A0AAN1T115_9PROT</name>
<keyword evidence="9" id="KW-0963">Cytoplasm</keyword>
<keyword evidence="11" id="KW-1185">Reference proteome</keyword>
<feature type="binding site" evidence="9">
    <location>
        <position position="156"/>
    </location>
    <ligand>
        <name>substrate</name>
    </ligand>
</feature>
<comment type="catalytic activity">
    <reaction evidence="8 9">
        <text>N(2)-acetyl-L-ornithine + L-glutamate = N-acetyl-L-glutamate + L-ornithine</text>
        <dbReference type="Rhea" id="RHEA:15349"/>
        <dbReference type="ChEBI" id="CHEBI:29985"/>
        <dbReference type="ChEBI" id="CHEBI:44337"/>
        <dbReference type="ChEBI" id="CHEBI:46911"/>
        <dbReference type="ChEBI" id="CHEBI:57805"/>
        <dbReference type="EC" id="2.3.1.35"/>
    </reaction>
</comment>
<dbReference type="GO" id="GO:0006592">
    <property type="term" value="P:ornithine biosynthetic process"/>
    <property type="evidence" value="ECO:0007669"/>
    <property type="project" value="TreeGrafter"/>
</dbReference>
<gene>
    <name evidence="9 10" type="primary">argJ</name>
    <name evidence="10" type="ORF">FGKAn22_21550</name>
</gene>
<evidence type="ECO:0000256" key="7">
    <source>
        <dbReference type="ARBA" id="ARBA00023315"/>
    </source>
</evidence>
<dbReference type="PANTHER" id="PTHR23100:SF0">
    <property type="entry name" value="ARGININE BIOSYNTHESIS BIFUNCTIONAL PROTEIN ARGJ, MITOCHONDRIAL"/>
    <property type="match status" value="1"/>
</dbReference>
<comment type="catalytic activity">
    <reaction evidence="9">
        <text>L-glutamate + acetyl-CoA = N-acetyl-L-glutamate + CoA + H(+)</text>
        <dbReference type="Rhea" id="RHEA:24292"/>
        <dbReference type="ChEBI" id="CHEBI:15378"/>
        <dbReference type="ChEBI" id="CHEBI:29985"/>
        <dbReference type="ChEBI" id="CHEBI:44337"/>
        <dbReference type="ChEBI" id="CHEBI:57287"/>
        <dbReference type="ChEBI" id="CHEBI:57288"/>
        <dbReference type="EC" id="2.3.1.1"/>
    </reaction>
</comment>
<evidence type="ECO:0000256" key="6">
    <source>
        <dbReference type="ARBA" id="ARBA00022813"/>
    </source>
</evidence>
<feature type="binding site" evidence="9">
    <location>
        <position position="182"/>
    </location>
    <ligand>
        <name>substrate</name>
    </ligand>
</feature>
<reference evidence="10 11" key="1">
    <citation type="submission" date="2019-03" db="EMBL/GenBank/DDBJ databases">
        <title>Complete genome sequence of Ferrigenium kumadai strain An22, a microaerophilic iron-oxidizing bacterium isolated from a paddy field soil.</title>
        <authorList>
            <person name="Watanabe T."/>
            <person name="Asakawa S."/>
        </authorList>
    </citation>
    <scope>NUCLEOTIDE SEQUENCE [LARGE SCALE GENOMIC DNA]</scope>
    <source>
        <strain evidence="10 11">An22</strain>
    </source>
</reference>
<comment type="pathway">
    <text evidence="9">Amino-acid biosynthesis; L-arginine biosynthesis; N(2)-acetyl-L-ornithine from L-glutamate: step 1/4.</text>
</comment>
<evidence type="ECO:0000313" key="10">
    <source>
        <dbReference type="EMBL" id="BBJ00463.1"/>
    </source>
</evidence>
<feature type="binding site" evidence="9">
    <location>
        <position position="279"/>
    </location>
    <ligand>
        <name>substrate</name>
    </ligand>
</feature>
<dbReference type="Pfam" id="PF01960">
    <property type="entry name" value="ArgJ"/>
    <property type="match status" value="1"/>
</dbReference>
<dbReference type="EMBL" id="AP019536">
    <property type="protein sequence ID" value="BBJ00463.1"/>
    <property type="molecule type" value="Genomic_DNA"/>
</dbReference>
<comment type="similarity">
    <text evidence="1 9">Belongs to the ArgJ family.</text>
</comment>
<keyword evidence="9" id="KW-0511">Multifunctional enzyme</keyword>
<dbReference type="RefSeq" id="WP_212785697.1">
    <property type="nucleotide sequence ID" value="NZ_AP019536.1"/>
</dbReference>
<dbReference type="EC" id="2.3.1.1" evidence="9"/>
<keyword evidence="7 9" id="KW-0012">Acyltransferase</keyword>
<dbReference type="NCBIfam" id="NF003802">
    <property type="entry name" value="PRK05388.1"/>
    <property type="match status" value="1"/>
</dbReference>
<feature type="binding site" evidence="9">
    <location>
        <position position="408"/>
    </location>
    <ligand>
        <name>substrate</name>
    </ligand>
</feature>
<accession>A0AAN1T115</accession>
<protein>
    <recommendedName>
        <fullName evidence="9">Arginine biosynthesis bifunctional protein ArgJ</fullName>
    </recommendedName>
    <domain>
        <recommendedName>
            <fullName evidence="9">Glutamate N-acetyltransferase</fullName>
            <ecNumber evidence="9">2.3.1.35</ecNumber>
        </recommendedName>
        <alternativeName>
            <fullName evidence="9">Ornithine acetyltransferase</fullName>
            <shortName evidence="9">OATase</shortName>
        </alternativeName>
        <alternativeName>
            <fullName evidence="9">Ornithine transacetylase</fullName>
        </alternativeName>
    </domain>
    <domain>
        <recommendedName>
            <fullName evidence="9">Amino-acid acetyltransferase</fullName>
            <ecNumber evidence="9">2.3.1.1</ecNumber>
        </recommendedName>
        <alternativeName>
            <fullName evidence="9">N-acetylglutamate synthase</fullName>
            <shortName evidence="9">AGSase</shortName>
        </alternativeName>
    </domain>
    <component>
        <recommendedName>
            <fullName evidence="9">Arginine biosynthesis bifunctional protein ArgJ alpha chain</fullName>
        </recommendedName>
    </component>
    <component>
        <recommendedName>
            <fullName evidence="9">Arginine biosynthesis bifunctional protein ArgJ beta chain</fullName>
        </recommendedName>
    </component>
</protein>
<evidence type="ECO:0000256" key="1">
    <source>
        <dbReference type="ARBA" id="ARBA00006774"/>
    </source>
</evidence>
<feature type="binding site" evidence="9">
    <location>
        <position position="403"/>
    </location>
    <ligand>
        <name>substrate</name>
    </ligand>
</feature>
<sequence length="408" mass="42357">MPVNLTTPAAGELLPVAGVSLGIAEAGIKRPGRKDLLVMQLDEGARVAGVFTTNRFCAAPVTVAREHLAQGGGIRALVVNTGNANAGTGEQGMRDARATCAALAGLLGCKASQILPFSTGVIMEPLPVDKIAAGLPAAVANMRADNWFDAAHAIMTTDIVAKAMSKQVQIGGKTVTVTGISKGSGMIHPNMATMLGYIATDAAVAQPLLQQMVSEAANRSFNCITVDGDTSTNDALMLIATGKSGAEITDAGSAGYAQLQAVVTEVATHLAQAIVRDGEGATKFITIKIEGGRDEAECKKIGYAIAHSPLVKTAFFASDPNLGRILAAIGYAGVGDLDVAALKLYLDDVLVAENGGRAASYQEEDGQRVMKQSDITIRVVLNRGAVNATLWTCDFSYDYVKINASYRS</sequence>
<evidence type="ECO:0000256" key="9">
    <source>
        <dbReference type="HAMAP-Rule" id="MF_01106"/>
    </source>
</evidence>
<evidence type="ECO:0000256" key="2">
    <source>
        <dbReference type="ARBA" id="ARBA00011475"/>
    </source>
</evidence>
<dbReference type="Proteomes" id="UP001319121">
    <property type="component" value="Chromosome"/>
</dbReference>
<feature type="site" description="Cleavage; by autolysis" evidence="9">
    <location>
        <begin position="192"/>
        <end position="193"/>
    </location>
</feature>
<feature type="chain" id="PRO_5042653222" description="Arginine biosynthesis bifunctional protein ArgJ alpha chain" evidence="9">
    <location>
        <begin position="1"/>
        <end position="192"/>
    </location>
</feature>
<feature type="binding site" evidence="9">
    <location>
        <position position="193"/>
    </location>
    <ligand>
        <name>substrate</name>
    </ligand>
</feature>
<evidence type="ECO:0000313" key="11">
    <source>
        <dbReference type="Proteomes" id="UP001319121"/>
    </source>
</evidence>
<dbReference type="KEGG" id="fku:FGKAn22_21550"/>